<sequence>MVSSHFWEHWVQSAPNDIALITPQRQLTWVDVKQQVDQYRQLLINKAISQGQVVCLIGRAEEALVFAYLACLTHGAVPAIIAVQSSELLEAKLSSLYLEGERAVVWDCSGSTLLPSLYFLSRGTASRQSLVPTNVDIASIIFTSGSTGCPKAVVHGREQHIASASGLLERFRFTVGDCWLLSLPMYHVSGLGIVWRWLQAGATLKIASGDFCKDISDVSHASLVSTQLKRIIDNQWQTKLERVLLGGSHIPLSLIQQAKARHIDAWMGYGMTETASTVTAKPVDEWPSSGHILPRRELKLSGNRIFVSGETLAKGYYWQGQILPLALEGKWLDTRDLGEWVNGNELRVVGRADNLFISGGENVHCEEVEAALNVQPTITQSIVVAVEDEEYGARCVAVVQSSALPTVSEQRKKLADSLPRFKQPVAYFLLPESLSQSGIKVSRAEVKKWLSQYQSNYVVIS</sequence>
<evidence type="ECO:0000256" key="5">
    <source>
        <dbReference type="ARBA" id="ARBA00022840"/>
    </source>
</evidence>
<dbReference type="GO" id="GO:0009234">
    <property type="term" value="P:menaquinone biosynthetic process"/>
    <property type="evidence" value="ECO:0007669"/>
    <property type="project" value="UniProtKB-KW"/>
</dbReference>
<dbReference type="CDD" id="cd17630">
    <property type="entry name" value="OSB_MenE-like"/>
    <property type="match status" value="1"/>
</dbReference>
<dbReference type="NCBIfam" id="NF006539">
    <property type="entry name" value="PRK09029.1"/>
    <property type="match status" value="1"/>
</dbReference>
<evidence type="ECO:0000259" key="6">
    <source>
        <dbReference type="Pfam" id="PF00501"/>
    </source>
</evidence>
<keyword evidence="3 7" id="KW-0436">Ligase</keyword>
<organism evidence="7 8">
    <name type="scientific">Vibrio mediterranei</name>
    <dbReference type="NCBI Taxonomy" id="689"/>
    <lineage>
        <taxon>Bacteria</taxon>
        <taxon>Pseudomonadati</taxon>
        <taxon>Pseudomonadota</taxon>
        <taxon>Gammaproteobacteria</taxon>
        <taxon>Vibrionales</taxon>
        <taxon>Vibrionaceae</taxon>
        <taxon>Vibrio</taxon>
    </lineage>
</organism>
<dbReference type="AlphaFoldDB" id="A0A3G4VC01"/>
<dbReference type="InterPro" id="IPR000873">
    <property type="entry name" value="AMP-dep_synth/lig_dom"/>
</dbReference>
<keyword evidence="5" id="KW-0067">ATP-binding</keyword>
<dbReference type="InterPro" id="IPR020845">
    <property type="entry name" value="AMP-binding_CS"/>
</dbReference>
<feature type="domain" description="AMP-dependent synthetase/ligase" evidence="6">
    <location>
        <begin position="132"/>
        <end position="317"/>
    </location>
</feature>
<dbReference type="PANTHER" id="PTHR43201">
    <property type="entry name" value="ACYL-COA SYNTHETASE"/>
    <property type="match status" value="1"/>
</dbReference>
<evidence type="ECO:0000256" key="1">
    <source>
        <dbReference type="ARBA" id="ARBA00006432"/>
    </source>
</evidence>
<protein>
    <submittedName>
        <fullName evidence="7">O-succinylbenzoate--CoA ligase</fullName>
        <ecNumber evidence="7">6.2.1.26</ecNumber>
    </submittedName>
</protein>
<dbReference type="Pfam" id="PF00501">
    <property type="entry name" value="AMP-binding"/>
    <property type="match status" value="2"/>
</dbReference>
<dbReference type="PROSITE" id="PS00455">
    <property type="entry name" value="AMP_BINDING"/>
    <property type="match status" value="1"/>
</dbReference>
<dbReference type="EC" id="6.2.1.26" evidence="7"/>
<keyword evidence="2" id="KW-0474">Menaquinone biosynthesis</keyword>
<feature type="domain" description="AMP-dependent synthetase/ligase" evidence="6">
    <location>
        <begin position="8"/>
        <end position="84"/>
    </location>
</feature>
<dbReference type="Gene3D" id="3.40.50.12780">
    <property type="entry name" value="N-terminal domain of ligase-like"/>
    <property type="match status" value="1"/>
</dbReference>
<gene>
    <name evidence="7" type="ORF">ECB94_13725</name>
</gene>
<name>A0A3G4VC01_9VIBR</name>
<dbReference type="RefSeq" id="WP_124940771.1">
    <property type="nucleotide sequence ID" value="NZ_CP033577.1"/>
</dbReference>
<dbReference type="GO" id="GO:0008756">
    <property type="term" value="F:o-succinylbenzoate-CoA ligase activity"/>
    <property type="evidence" value="ECO:0007669"/>
    <property type="project" value="UniProtKB-EC"/>
</dbReference>
<proteinExistence type="inferred from homology"/>
<dbReference type="InterPro" id="IPR045851">
    <property type="entry name" value="AMP-bd_C_sf"/>
</dbReference>
<dbReference type="InterPro" id="IPR010192">
    <property type="entry name" value="MenE"/>
</dbReference>
<dbReference type="Proteomes" id="UP000279760">
    <property type="component" value="Chromosome 1"/>
</dbReference>
<dbReference type="Gene3D" id="3.30.300.30">
    <property type="match status" value="1"/>
</dbReference>
<comment type="similarity">
    <text evidence="1">Belongs to the ATP-dependent AMP-binding enzyme family.</text>
</comment>
<dbReference type="PANTHER" id="PTHR43201:SF5">
    <property type="entry name" value="MEDIUM-CHAIN ACYL-COA LIGASE ACSF2, MITOCHONDRIAL"/>
    <property type="match status" value="1"/>
</dbReference>
<dbReference type="GO" id="GO:0005524">
    <property type="term" value="F:ATP binding"/>
    <property type="evidence" value="ECO:0007669"/>
    <property type="project" value="UniProtKB-KW"/>
</dbReference>
<evidence type="ECO:0000256" key="3">
    <source>
        <dbReference type="ARBA" id="ARBA00022598"/>
    </source>
</evidence>
<evidence type="ECO:0000256" key="2">
    <source>
        <dbReference type="ARBA" id="ARBA00022428"/>
    </source>
</evidence>
<dbReference type="GO" id="GO:0006631">
    <property type="term" value="P:fatty acid metabolic process"/>
    <property type="evidence" value="ECO:0007669"/>
    <property type="project" value="TreeGrafter"/>
</dbReference>
<reference evidence="7 8" key="1">
    <citation type="submission" date="2018-11" db="EMBL/GenBank/DDBJ databases">
        <title>Complete Genome Sequence of Vbrio mediterranei 117-T6: a Potential Pathogen Bacteria Isolated from the Conchocelis of Pyropia.</title>
        <authorList>
            <person name="Liu Q."/>
        </authorList>
    </citation>
    <scope>NUCLEOTIDE SEQUENCE [LARGE SCALE GENOMIC DNA]</scope>
    <source>
        <strain evidence="7 8">117-T6</strain>
    </source>
</reference>
<accession>A0A3G4VC01</accession>
<dbReference type="NCBIfam" id="TIGR01923">
    <property type="entry name" value="menE"/>
    <property type="match status" value="1"/>
</dbReference>
<keyword evidence="4" id="KW-0547">Nucleotide-binding</keyword>
<dbReference type="SUPFAM" id="SSF56801">
    <property type="entry name" value="Acetyl-CoA synthetase-like"/>
    <property type="match status" value="1"/>
</dbReference>
<evidence type="ECO:0000313" key="8">
    <source>
        <dbReference type="Proteomes" id="UP000279760"/>
    </source>
</evidence>
<evidence type="ECO:0000313" key="7">
    <source>
        <dbReference type="EMBL" id="AYV22234.1"/>
    </source>
</evidence>
<evidence type="ECO:0000256" key="4">
    <source>
        <dbReference type="ARBA" id="ARBA00022741"/>
    </source>
</evidence>
<dbReference type="EMBL" id="CP033577">
    <property type="protein sequence ID" value="AYV22234.1"/>
    <property type="molecule type" value="Genomic_DNA"/>
</dbReference>
<dbReference type="GO" id="GO:0031956">
    <property type="term" value="F:medium-chain fatty acid-CoA ligase activity"/>
    <property type="evidence" value="ECO:0007669"/>
    <property type="project" value="TreeGrafter"/>
</dbReference>
<dbReference type="InterPro" id="IPR042099">
    <property type="entry name" value="ANL_N_sf"/>
</dbReference>